<evidence type="ECO:0000313" key="4">
    <source>
        <dbReference type="Proteomes" id="UP000031512"/>
    </source>
</evidence>
<organism evidence="3 4">
    <name type="scientific">Theileria equi strain WA</name>
    <dbReference type="NCBI Taxonomy" id="1537102"/>
    <lineage>
        <taxon>Eukaryota</taxon>
        <taxon>Sar</taxon>
        <taxon>Alveolata</taxon>
        <taxon>Apicomplexa</taxon>
        <taxon>Aconoidasida</taxon>
        <taxon>Piroplasmida</taxon>
        <taxon>Theileriidae</taxon>
        <taxon>Theileria</taxon>
    </lineage>
</organism>
<feature type="region of interest" description="Disordered" evidence="1">
    <location>
        <begin position="477"/>
        <end position="513"/>
    </location>
</feature>
<dbReference type="RefSeq" id="XP_004832980.1">
    <property type="nucleotide sequence ID" value="XM_004832923.1"/>
</dbReference>
<name>L1LEC8_THEEQ</name>
<dbReference type="Pfam" id="PF04385">
    <property type="entry name" value="FAINT"/>
    <property type="match status" value="1"/>
</dbReference>
<dbReference type="EMBL" id="ACOU01000002">
    <property type="protein sequence ID" value="EKX73528.1"/>
    <property type="molecule type" value="Genomic_DNA"/>
</dbReference>
<accession>L1LEC8</accession>
<dbReference type="VEuPathDB" id="PiroplasmaDB:BEWA_035640"/>
<keyword evidence="4" id="KW-1185">Reference proteome</keyword>
<dbReference type="KEGG" id="beq:BEWA_035640"/>
<dbReference type="InterPro" id="IPR007480">
    <property type="entry name" value="DUF529"/>
</dbReference>
<protein>
    <recommendedName>
        <fullName evidence="5">Signal peptide-containing protein</fullName>
    </recommendedName>
</protein>
<feature type="chain" id="PRO_5003952625" description="Signal peptide-containing protein" evidence="2">
    <location>
        <begin position="26"/>
        <end position="609"/>
    </location>
</feature>
<evidence type="ECO:0008006" key="5">
    <source>
        <dbReference type="Google" id="ProtNLM"/>
    </source>
</evidence>
<feature type="compositionally biased region" description="Acidic residues" evidence="1">
    <location>
        <begin position="477"/>
        <end position="506"/>
    </location>
</feature>
<evidence type="ECO:0000256" key="1">
    <source>
        <dbReference type="SAM" id="MobiDB-lite"/>
    </source>
</evidence>
<feature type="signal peptide" evidence="2">
    <location>
        <begin position="1"/>
        <end position="25"/>
    </location>
</feature>
<dbReference type="GeneID" id="15807932"/>
<comment type="caution">
    <text evidence="3">The sequence shown here is derived from an EMBL/GenBank/DDBJ whole genome shotgun (WGS) entry which is preliminary data.</text>
</comment>
<gene>
    <name evidence="3" type="ORF">BEWA_035640</name>
</gene>
<evidence type="ECO:0000256" key="2">
    <source>
        <dbReference type="SAM" id="SignalP"/>
    </source>
</evidence>
<reference evidence="3 4" key="1">
    <citation type="journal article" date="2012" name="BMC Genomics">
        <title>Comparative genomic analysis and phylogenetic position of Theileria equi.</title>
        <authorList>
            <person name="Kappmeyer L.S."/>
            <person name="Thiagarajan M."/>
            <person name="Herndon D.R."/>
            <person name="Ramsay J.D."/>
            <person name="Caler E."/>
            <person name="Djikeng A."/>
            <person name="Gillespie J.J."/>
            <person name="Lau A.O."/>
            <person name="Roalson E.H."/>
            <person name="Silva J.C."/>
            <person name="Silva M.G."/>
            <person name="Suarez C.E."/>
            <person name="Ueti M.W."/>
            <person name="Nene V.M."/>
            <person name="Mealey R.H."/>
            <person name="Knowles D.P."/>
            <person name="Brayton K.A."/>
        </authorList>
    </citation>
    <scope>NUCLEOTIDE SEQUENCE [LARGE SCALE GENOMIC DNA]</scope>
    <source>
        <strain evidence="3 4">WA</strain>
    </source>
</reference>
<proteinExistence type="predicted"/>
<keyword evidence="2" id="KW-0732">Signal</keyword>
<dbReference type="Proteomes" id="UP000031512">
    <property type="component" value="Unassembled WGS sequence"/>
</dbReference>
<evidence type="ECO:0000313" key="3">
    <source>
        <dbReference type="EMBL" id="EKX73528.1"/>
    </source>
</evidence>
<dbReference type="AlphaFoldDB" id="L1LEC8"/>
<sequence length="609" mass="68809">MKLSSCLKRCILILTLLSEVQNASCGWFDNSPPIANTAPPSSDASNVLDILNLTGDSICRFIYANVDGASAIVFLPRIGSVYNIMAGTQRIWQAQRSDEKCIFCVVYLDGNNLPLILHNVAREGTRIVDLFYKCKNGKWTDSFRKYDEKIKSIRIPSRISLLTTFGSTIETIRRPMDPIKFTLNVASIECSDSFQHSITKLYKTNTHLFAPKSGYICNKVVHGSRDLWSAKNDEERCIIVIAIEKRKIRLYKKGMYLNEEDASQDYMTTCSRGGIPDVFLENIASVYLLIRTPSYIPKHRYFKKKGNGWIRIKFNEGYPRIRRLGEQCSWKSKSVGVSTLGDTLYTEDFATPKVSEEEIVDEEEVFYNGNTLFKLKGEEPVALDELPCASGGLEPNNSSYKENDEASKLHAQIFGNDFDVGSDDTLLSPVDHRNIKYEENDASVEFRSVGGCDNPGYVSSGHDTEDAGAACPNDVDMEEDEEEGDNDEGCEEIEPEEENDEGDDDSTGSTEYANTYTVDLLNVDTTRARLYRDSLYMAVTPMNDISITGVKYGDKGLWKVWDDEICTVIEMRENGDVIHIKISLETVYGSQYWHFYLQNEIWSRRIVDG</sequence>